<keyword evidence="1" id="KW-1133">Transmembrane helix</keyword>
<dbReference type="EMBL" id="FCOW01000022">
    <property type="protein sequence ID" value="CVK20704.1"/>
    <property type="molecule type" value="Genomic_DNA"/>
</dbReference>
<sequence>MRFNRVCRACERSLDGTYGRAPISFKYCPRCGTDGNPQMKTVQHGWLHWWGLELLFTAWVIVASVFLGSVIMVVFMGGIGYIGNRLLTKTCRHCRSITSAITHTYCHNCGQQLGRNFRE</sequence>
<proteinExistence type="predicted"/>
<evidence type="ECO:0008006" key="4">
    <source>
        <dbReference type="Google" id="ProtNLM"/>
    </source>
</evidence>
<feature type="transmembrane region" description="Helical" evidence="1">
    <location>
        <begin position="56"/>
        <end position="82"/>
    </location>
</feature>
<gene>
    <name evidence="2" type="ORF">SSPH_03372</name>
</gene>
<organism evidence="2 3">
    <name type="scientific">Sporomusa sphaeroides DSM 2875</name>
    <dbReference type="NCBI Taxonomy" id="1337886"/>
    <lineage>
        <taxon>Bacteria</taxon>
        <taxon>Bacillati</taxon>
        <taxon>Bacillota</taxon>
        <taxon>Negativicutes</taxon>
        <taxon>Selenomonadales</taxon>
        <taxon>Sporomusaceae</taxon>
        <taxon>Sporomusa</taxon>
    </lineage>
</organism>
<dbReference type="Proteomes" id="UP000245702">
    <property type="component" value="Unassembled WGS sequence"/>
</dbReference>
<dbReference type="RefSeq" id="WP_075754057.1">
    <property type="nucleotide sequence ID" value="NZ_CP146991.1"/>
</dbReference>
<keyword evidence="3" id="KW-1185">Reference proteome</keyword>
<reference evidence="2 3" key="1">
    <citation type="submission" date="2016-01" db="EMBL/GenBank/DDBJ databases">
        <authorList>
            <person name="Brown R."/>
        </authorList>
    </citation>
    <scope>NUCLEOTIDE SEQUENCE [LARGE SCALE GENOMIC DNA]</scope>
    <source>
        <strain evidence="2">Sporomusa sphaeroides DSM 2875</strain>
    </source>
</reference>
<keyword evidence="1" id="KW-0472">Membrane</keyword>
<protein>
    <recommendedName>
        <fullName evidence="4">LITAF domain-containing protein</fullName>
    </recommendedName>
</protein>
<accession>A0ABM9W9R9</accession>
<name>A0ABM9W9R9_9FIRM</name>
<evidence type="ECO:0000313" key="3">
    <source>
        <dbReference type="Proteomes" id="UP000245702"/>
    </source>
</evidence>
<comment type="caution">
    <text evidence="2">The sequence shown here is derived from an EMBL/GenBank/DDBJ whole genome shotgun (WGS) entry which is preliminary data.</text>
</comment>
<evidence type="ECO:0000256" key="1">
    <source>
        <dbReference type="SAM" id="Phobius"/>
    </source>
</evidence>
<keyword evidence="1" id="KW-0812">Transmembrane</keyword>
<evidence type="ECO:0000313" key="2">
    <source>
        <dbReference type="EMBL" id="CVK20704.1"/>
    </source>
</evidence>